<evidence type="ECO:0000313" key="3">
    <source>
        <dbReference type="Proteomes" id="UP001283361"/>
    </source>
</evidence>
<dbReference type="EMBL" id="JAWDGP010001681">
    <property type="protein sequence ID" value="KAK3789133.1"/>
    <property type="molecule type" value="Genomic_DNA"/>
</dbReference>
<keyword evidence="3" id="KW-1185">Reference proteome</keyword>
<protein>
    <submittedName>
        <fullName evidence="2">Uncharacterized protein</fullName>
    </submittedName>
</protein>
<comment type="caution">
    <text evidence="2">The sequence shown here is derived from an EMBL/GenBank/DDBJ whole genome shotgun (WGS) entry which is preliminary data.</text>
</comment>
<dbReference type="AlphaFoldDB" id="A0AAE1E175"/>
<accession>A0AAE1E175</accession>
<feature type="region of interest" description="Disordered" evidence="1">
    <location>
        <begin position="1"/>
        <end position="21"/>
    </location>
</feature>
<sequence length="144" mass="16684">MSSAIRNDIETEAAEQKPRPSAGLWEWSRQCKVQPDDVRKILMGNIWYELATPDKRSNTLTDIHLQKKIFLVEYETPTREKLYLCARSFHKHDREYPIQPGYFFQVTALGESKRHLVATAAVQARWNVHALTRSFPAFRGRGPA</sequence>
<organism evidence="2 3">
    <name type="scientific">Elysia crispata</name>
    <name type="common">lettuce slug</name>
    <dbReference type="NCBI Taxonomy" id="231223"/>
    <lineage>
        <taxon>Eukaryota</taxon>
        <taxon>Metazoa</taxon>
        <taxon>Spiralia</taxon>
        <taxon>Lophotrochozoa</taxon>
        <taxon>Mollusca</taxon>
        <taxon>Gastropoda</taxon>
        <taxon>Heterobranchia</taxon>
        <taxon>Euthyneura</taxon>
        <taxon>Panpulmonata</taxon>
        <taxon>Sacoglossa</taxon>
        <taxon>Placobranchoidea</taxon>
        <taxon>Plakobranchidae</taxon>
        <taxon>Elysia</taxon>
    </lineage>
</organism>
<evidence type="ECO:0000313" key="2">
    <source>
        <dbReference type="EMBL" id="KAK3789133.1"/>
    </source>
</evidence>
<reference evidence="2" key="1">
    <citation type="journal article" date="2023" name="G3 (Bethesda)">
        <title>A reference genome for the long-term kleptoplast-retaining sea slug Elysia crispata morphotype clarki.</title>
        <authorList>
            <person name="Eastman K.E."/>
            <person name="Pendleton A.L."/>
            <person name="Shaikh M.A."/>
            <person name="Suttiyut T."/>
            <person name="Ogas R."/>
            <person name="Tomko P."/>
            <person name="Gavelis G."/>
            <person name="Widhalm J.R."/>
            <person name="Wisecaver J.H."/>
        </authorList>
    </citation>
    <scope>NUCLEOTIDE SEQUENCE</scope>
    <source>
        <strain evidence="2">ECLA1</strain>
    </source>
</reference>
<gene>
    <name evidence="2" type="ORF">RRG08_012755</name>
</gene>
<dbReference type="Proteomes" id="UP001283361">
    <property type="component" value="Unassembled WGS sequence"/>
</dbReference>
<proteinExistence type="predicted"/>
<name>A0AAE1E175_9GAST</name>
<evidence type="ECO:0000256" key="1">
    <source>
        <dbReference type="SAM" id="MobiDB-lite"/>
    </source>
</evidence>